<feature type="transmembrane region" description="Helical" evidence="2">
    <location>
        <begin position="34"/>
        <end position="53"/>
    </location>
</feature>
<sequence length="353" mass="39999">MPTANLDPKSSPTPSPNISQPLAAHPAKPSRWQLAYDIIMMVAIVLDLLLMGFDALMLSSFMAEIANWLGFVDSIVSYQQGWHEPLKVAGGLFTIFLVAELVVRWLIAIAQKRYYRWFFFPFVHWYEVLGCAPQLRALRLLRVGVIGYRLHKLGYKVLPASWLATIKFYYQMIMEEISDRVILTAIDNIRTEISNADGHLVKNIIDKHRDDIQKVIVEVLQQEATPLLQSTPDHPAIFAKPLAKQVGLAIQQALTDTPELHRILRLIPIAGSLIENQMHSIGQHFGENLTLILTTNLTKPQTLTLMYEEIAKSLVQIDVTSPALEKLVSDIIDDSLTSLANQVRIQQWKHQIR</sequence>
<dbReference type="AlphaFoldDB" id="A0A2I5HRZ0"/>
<accession>A0A2I5HRZ0</accession>
<keyword evidence="2" id="KW-0812">Transmembrane</keyword>
<organism evidence="3 4">
    <name type="scientific">Faucicola osloensis</name>
    <name type="common">Moraxella osloensis</name>
    <dbReference type="NCBI Taxonomy" id="34062"/>
    <lineage>
        <taxon>Bacteria</taxon>
        <taxon>Pseudomonadati</taxon>
        <taxon>Pseudomonadota</taxon>
        <taxon>Gammaproteobacteria</taxon>
        <taxon>Moraxellales</taxon>
        <taxon>Moraxellaceae</taxon>
        <taxon>Faucicola</taxon>
    </lineage>
</organism>
<dbReference type="Proteomes" id="UP000229340">
    <property type="component" value="Chromosome"/>
</dbReference>
<name>A0A2I5HRZ0_FAUOS</name>
<evidence type="ECO:0000313" key="4">
    <source>
        <dbReference type="Proteomes" id="UP000229340"/>
    </source>
</evidence>
<proteinExistence type="predicted"/>
<dbReference type="RefSeq" id="WP_100270647.1">
    <property type="nucleotide sequence ID" value="NZ_CP024443.1"/>
</dbReference>
<evidence type="ECO:0000313" key="3">
    <source>
        <dbReference type="EMBL" id="ATW71255.1"/>
    </source>
</evidence>
<evidence type="ECO:0000256" key="2">
    <source>
        <dbReference type="SAM" id="Phobius"/>
    </source>
</evidence>
<gene>
    <name evidence="3" type="ORF">NP7_13100</name>
</gene>
<dbReference type="EMBL" id="CP024443">
    <property type="protein sequence ID" value="ATW71255.1"/>
    <property type="molecule type" value="Genomic_DNA"/>
</dbReference>
<feature type="region of interest" description="Disordered" evidence="1">
    <location>
        <begin position="1"/>
        <end position="24"/>
    </location>
</feature>
<keyword evidence="2" id="KW-1133">Transmembrane helix</keyword>
<feature type="compositionally biased region" description="Polar residues" evidence="1">
    <location>
        <begin position="8"/>
        <end position="20"/>
    </location>
</feature>
<reference evidence="4" key="1">
    <citation type="submission" date="2017-11" db="EMBL/GenBank/DDBJ databases">
        <title>Complete genome sequence of Moraxella osloensis NP7 isolated from human skin.</title>
        <authorList>
            <person name="Lee K."/>
            <person name="Lim J.Y."/>
            <person name="Hwang I."/>
        </authorList>
    </citation>
    <scope>NUCLEOTIDE SEQUENCE [LARGE SCALE GENOMIC DNA]</scope>
    <source>
        <strain evidence="4">NP7</strain>
    </source>
</reference>
<evidence type="ECO:0000256" key="1">
    <source>
        <dbReference type="SAM" id="MobiDB-lite"/>
    </source>
</evidence>
<feature type="transmembrane region" description="Helical" evidence="2">
    <location>
        <begin position="88"/>
        <end position="107"/>
    </location>
</feature>
<evidence type="ECO:0008006" key="5">
    <source>
        <dbReference type="Google" id="ProtNLM"/>
    </source>
</evidence>
<protein>
    <recommendedName>
        <fullName evidence="5">Preprotein translocase subunit SecA</fullName>
    </recommendedName>
</protein>
<dbReference type="STRING" id="34062.AXE82_05960"/>
<keyword evidence="2" id="KW-0472">Membrane</keyword>